<reference evidence="1" key="2">
    <citation type="submission" date="2015-07" db="EMBL/GenBank/DDBJ databases">
        <title>Plasmids, circular viruses and viroids from rat gut.</title>
        <authorList>
            <person name="Jorgensen T.J."/>
            <person name="Hansen M.A."/>
            <person name="Xu Z."/>
            <person name="Tabak M.A."/>
            <person name="Sorensen S.J."/>
            <person name="Hansen L.H."/>
        </authorList>
    </citation>
    <scope>NUCLEOTIDE SEQUENCE</scope>
    <source>
        <strain evidence="1">RGFK1455</strain>
    </source>
</reference>
<dbReference type="AlphaFoldDB" id="A0A0H5QND5"/>
<evidence type="ECO:0000313" key="1">
    <source>
        <dbReference type="EMBL" id="CRY97267.1"/>
    </source>
</evidence>
<protein>
    <submittedName>
        <fullName evidence="1">Uncharacterized protein</fullName>
    </submittedName>
</protein>
<proteinExistence type="predicted"/>
<sequence length="230" mass="24357">MTTLYRVQIVHVGHWRGQIKRWNTTFHMTPGPSAPDLAAAVASGYADLQGLGSASVPGGIAEIKVYDAVAGGVPLYSKVYFDYETVGSWIPYTGTFWAATGVTQPTAGEAAAVFTIPAGFSKTGKPVTLRTYWHSFVSLALGTGAVEFSPTVVTAAETQYDKLQAWSDGEGSGLVISAPDGRSVGLHCTLGPYVEAHQRVRGRRRKSVTIDGKKYYPAAGSSAIVPVEAD</sequence>
<accession>A0A0H5QND5</accession>
<name>A0A0H5QND5_9ZZZZ</name>
<dbReference type="EMBL" id="LN853996">
    <property type="protein sequence ID" value="CRY97267.1"/>
    <property type="molecule type" value="Genomic_DNA"/>
</dbReference>
<organism evidence="1">
    <name type="scientific">uncultured prokaryote</name>
    <dbReference type="NCBI Taxonomy" id="198431"/>
    <lineage>
        <taxon>unclassified sequences</taxon>
        <taxon>environmental samples</taxon>
    </lineage>
</organism>
<reference evidence="1" key="1">
    <citation type="submission" date="2015-06" db="EMBL/GenBank/DDBJ databases">
        <authorList>
            <person name="Joergensen T."/>
        </authorList>
    </citation>
    <scope>NUCLEOTIDE SEQUENCE</scope>
    <source>
        <strain evidence="1">RGFK1455</strain>
    </source>
</reference>